<name>A0AAE9KH52_9NEIS</name>
<accession>A0AAE9KH52</accession>
<reference evidence="4" key="2">
    <citation type="submission" date="2021-12" db="EMBL/GenBank/DDBJ databases">
        <authorList>
            <person name="Veyrier F.J."/>
        </authorList>
    </citation>
    <scope>NUCLEOTIDE SEQUENCE</scope>
    <source>
        <strain evidence="4">1258/02</strain>
    </source>
</reference>
<reference evidence="4" key="3">
    <citation type="journal article" date="2022" name="Res Sq">
        <title>Evolution of multicellular longitudinally dividing oral cavity symbionts (Neisseriaceae).</title>
        <authorList>
            <person name="Nyongesa S."/>
            <person name="Weber P."/>
            <person name="Bernet E."/>
            <person name="Pullido F."/>
            <person name="Nieckarz M."/>
            <person name="Delaby M."/>
            <person name="Nieves C."/>
            <person name="Viehboeck T."/>
            <person name="Krause N."/>
            <person name="Rivera-Millot A."/>
            <person name="Nakamura A."/>
            <person name="Vischer N."/>
            <person name="VanNieuwenhze M."/>
            <person name="Brun Y."/>
            <person name="Cava F."/>
            <person name="Bulgheresi S."/>
            <person name="Veyrier F."/>
        </authorList>
    </citation>
    <scope>NUCLEOTIDE SEQUENCE</scope>
    <source>
        <strain evidence="4">1258/02</strain>
    </source>
</reference>
<evidence type="ECO:0000256" key="1">
    <source>
        <dbReference type="SAM" id="MobiDB-lite"/>
    </source>
</evidence>
<protein>
    <submittedName>
        <fullName evidence="4">Uncharacterized protein</fullName>
    </submittedName>
</protein>
<evidence type="ECO:0000313" key="4">
    <source>
        <dbReference type="EMBL" id="UOO78542.1"/>
    </source>
</evidence>
<evidence type="ECO:0000313" key="5">
    <source>
        <dbReference type="Proteomes" id="UP000294721"/>
    </source>
</evidence>
<sequence>MNKVALCLVSLSLLAVAAPVQASPTAHQAFEIAPVALAEQGLLIAAGNNSRFSFWPKRDTPKDRRSMSQKMADKMEHSRRVKESKKQRREQERRAKEEKNANRQPADDKDKPAG</sequence>
<evidence type="ECO:0000256" key="2">
    <source>
        <dbReference type="SAM" id="SignalP"/>
    </source>
</evidence>
<dbReference type="EMBL" id="SLXE01000020">
    <property type="protein sequence ID" value="TCP03639.1"/>
    <property type="molecule type" value="Genomic_DNA"/>
</dbReference>
<dbReference type="Proteomes" id="UP000294721">
    <property type="component" value="Unassembled WGS sequence"/>
</dbReference>
<dbReference type="Proteomes" id="UP000829756">
    <property type="component" value="Chromosome"/>
</dbReference>
<feature type="compositionally biased region" description="Basic residues" evidence="1">
    <location>
        <begin position="79"/>
        <end position="88"/>
    </location>
</feature>
<dbReference type="KEGG" id="usu:LVJ78_07405"/>
<feature type="region of interest" description="Disordered" evidence="1">
    <location>
        <begin position="53"/>
        <end position="114"/>
    </location>
</feature>
<evidence type="ECO:0000313" key="6">
    <source>
        <dbReference type="Proteomes" id="UP000829756"/>
    </source>
</evidence>
<dbReference type="EMBL" id="CP091507">
    <property type="protein sequence ID" value="UOO78542.1"/>
    <property type="molecule type" value="Genomic_DNA"/>
</dbReference>
<feature type="chain" id="PRO_5042134280" evidence="2">
    <location>
        <begin position="23"/>
        <end position="114"/>
    </location>
</feature>
<dbReference type="AlphaFoldDB" id="A0AAE9KH52"/>
<keyword evidence="2" id="KW-0732">Signal</keyword>
<feature type="compositionally biased region" description="Basic and acidic residues" evidence="1">
    <location>
        <begin position="56"/>
        <end position="78"/>
    </location>
</feature>
<feature type="compositionally biased region" description="Basic and acidic residues" evidence="1">
    <location>
        <begin position="89"/>
        <end position="114"/>
    </location>
</feature>
<reference evidence="3 5" key="1">
    <citation type="submission" date="2019-03" db="EMBL/GenBank/DDBJ databases">
        <title>Genomic Encyclopedia of Type Strains, Phase IV (KMG-IV): sequencing the most valuable type-strain genomes for metagenomic binning, comparative biology and taxonomic classification.</title>
        <authorList>
            <person name="Goeker M."/>
        </authorList>
    </citation>
    <scope>NUCLEOTIDE SEQUENCE [LARGE SCALE GENOMIC DNA]</scope>
    <source>
        <strain evidence="3 5">DSM 17474</strain>
    </source>
</reference>
<organism evidence="4 6">
    <name type="scientific">Uruburuella suis</name>
    <dbReference type="NCBI Taxonomy" id="252130"/>
    <lineage>
        <taxon>Bacteria</taxon>
        <taxon>Pseudomonadati</taxon>
        <taxon>Pseudomonadota</taxon>
        <taxon>Betaproteobacteria</taxon>
        <taxon>Neisseriales</taxon>
        <taxon>Neisseriaceae</taxon>
        <taxon>Uruburuella</taxon>
    </lineage>
</organism>
<evidence type="ECO:0000313" key="3">
    <source>
        <dbReference type="EMBL" id="TCP03639.1"/>
    </source>
</evidence>
<gene>
    <name evidence="3" type="ORF">EV680_12049</name>
    <name evidence="4" type="ORF">LVJ78_07405</name>
</gene>
<feature type="signal peptide" evidence="2">
    <location>
        <begin position="1"/>
        <end position="22"/>
    </location>
</feature>
<keyword evidence="5" id="KW-1185">Reference proteome</keyword>
<proteinExistence type="predicted"/>
<dbReference type="RefSeq" id="WP_132954259.1">
    <property type="nucleotide sequence ID" value="NZ_CP091507.1"/>
</dbReference>